<keyword evidence="2" id="KW-1185">Reference proteome</keyword>
<dbReference type="EMBL" id="QOVN01000001">
    <property type="protein sequence ID" value="RXG31074.1"/>
    <property type="molecule type" value="Genomic_DNA"/>
</dbReference>
<sequence>MASTSYSNSFNILARVVLEHIENELKKRWPYRDVWFRRQNNIWDNQSNFIYNIQDFDELIERIKSQLQHNQFNKKEFFYYSLNRWYNYWSARAVEQLFIDQPNVNAVLNEKDRLKDFSIQGISFDLKTTKFPKGFQKDFADAQKYPEMLIKWLYKNQSKGRRFHLENRLFLVVFAANGEHYKLKAEISWLRALIENYVSTFEPEKLISVTTATNKTALSDIIWATR</sequence>
<evidence type="ECO:0000313" key="2">
    <source>
        <dbReference type="Proteomes" id="UP000290037"/>
    </source>
</evidence>
<comment type="caution">
    <text evidence="1">The sequence shown here is derived from an EMBL/GenBank/DDBJ whole genome shotgun (WGS) entry which is preliminary data.</text>
</comment>
<proteinExistence type="predicted"/>
<gene>
    <name evidence="1" type="ORF">DSM01_210</name>
</gene>
<name>A0ABY0D6P2_9FLAO</name>
<evidence type="ECO:0000313" key="1">
    <source>
        <dbReference type="EMBL" id="RXG31074.1"/>
    </source>
</evidence>
<organism evidence="1 2">
    <name type="scientific">Leeuwenhoekiella palythoae</name>
    <dbReference type="NCBI Taxonomy" id="573501"/>
    <lineage>
        <taxon>Bacteria</taxon>
        <taxon>Pseudomonadati</taxon>
        <taxon>Bacteroidota</taxon>
        <taxon>Flavobacteriia</taxon>
        <taxon>Flavobacteriales</taxon>
        <taxon>Flavobacteriaceae</taxon>
        <taxon>Leeuwenhoekiella</taxon>
    </lineage>
</organism>
<reference evidence="1 2" key="1">
    <citation type="submission" date="2018-07" db="EMBL/GenBank/DDBJ databases">
        <title>Leeuwenhoekiella genomics.</title>
        <authorList>
            <person name="Tahon G."/>
            <person name="Willems A."/>
        </authorList>
    </citation>
    <scope>NUCLEOTIDE SEQUENCE [LARGE SCALE GENOMIC DNA]</scope>
    <source>
        <strain evidence="1 2">LMG 24856</strain>
    </source>
</reference>
<accession>A0ABY0D6P2</accession>
<dbReference type="Proteomes" id="UP000290037">
    <property type="component" value="Unassembled WGS sequence"/>
</dbReference>
<protein>
    <submittedName>
        <fullName evidence="1">Uncharacterized protein</fullName>
    </submittedName>
</protein>
<dbReference type="RefSeq" id="WP_072980883.1">
    <property type="nucleotide sequence ID" value="NZ_FQXT01000002.1"/>
</dbReference>